<organism evidence="2 3">
    <name type="scientific">Tanacetum coccineum</name>
    <dbReference type="NCBI Taxonomy" id="301880"/>
    <lineage>
        <taxon>Eukaryota</taxon>
        <taxon>Viridiplantae</taxon>
        <taxon>Streptophyta</taxon>
        <taxon>Embryophyta</taxon>
        <taxon>Tracheophyta</taxon>
        <taxon>Spermatophyta</taxon>
        <taxon>Magnoliopsida</taxon>
        <taxon>eudicotyledons</taxon>
        <taxon>Gunneridae</taxon>
        <taxon>Pentapetalae</taxon>
        <taxon>asterids</taxon>
        <taxon>campanulids</taxon>
        <taxon>Asterales</taxon>
        <taxon>Asteraceae</taxon>
        <taxon>Asteroideae</taxon>
        <taxon>Anthemideae</taxon>
        <taxon>Anthemidinae</taxon>
        <taxon>Tanacetum</taxon>
    </lineage>
</organism>
<dbReference type="InterPro" id="IPR026960">
    <property type="entry name" value="RVT-Znf"/>
</dbReference>
<keyword evidence="2" id="KW-0695">RNA-directed DNA polymerase</keyword>
<reference evidence="2" key="1">
    <citation type="journal article" date="2022" name="Int. J. Mol. Sci.">
        <title>Draft Genome of Tanacetum Coccineum: Genomic Comparison of Closely Related Tanacetum-Family Plants.</title>
        <authorList>
            <person name="Yamashiro T."/>
            <person name="Shiraishi A."/>
            <person name="Nakayama K."/>
            <person name="Satake H."/>
        </authorList>
    </citation>
    <scope>NUCLEOTIDE SEQUENCE</scope>
</reference>
<protein>
    <submittedName>
        <fullName evidence="2">RNA-directed DNA polymerase, eukaryota, reverse transcriptase zinc-binding domain protein</fullName>
    </submittedName>
</protein>
<keyword evidence="2" id="KW-0808">Transferase</keyword>
<dbReference type="Pfam" id="PF13966">
    <property type="entry name" value="zf-RVT"/>
    <property type="match status" value="1"/>
</dbReference>
<keyword evidence="2" id="KW-0548">Nucleotidyltransferase</keyword>
<reference evidence="2" key="2">
    <citation type="submission" date="2022-01" db="EMBL/GenBank/DDBJ databases">
        <authorList>
            <person name="Yamashiro T."/>
            <person name="Shiraishi A."/>
            <person name="Satake H."/>
            <person name="Nakayama K."/>
        </authorList>
    </citation>
    <scope>NUCLEOTIDE SEQUENCE</scope>
</reference>
<proteinExistence type="predicted"/>
<sequence>MSVLKRLESTHGRFFNRHDINSKKTSGVKWKNVLASKEKGGLRVSSLYALNRGLMFKWVWRFYTQNNSLWAKVIKAIHGDDGKVGKKTKSVFPSIWIDIVHEMESLKNQDIDILKCMKFKIGNGEHTSFWDEVWRGDITFKNLYPRLYALESCKDIVVASKLAHPCLDHSFRRAPRSGVEQEQFIALINQVQSVSLVPCRDRRVWSLEGSGEFSVASVRKLIDDKMLPEVSSKTRWVKAIPIKVNVHPWKVRLDYLPTRFNISRRGMDINFISCPICDNGVESTSHLFFSCQIVKDIVRKIVRWCDFSFMELSSYEEWVVWLSNLRLSSKLKSVLEKVFYVMWWHIWSFRNKKIFGSKNTHMATIFEDVVSRSFYWCRFRCKASFSWIDWLKNPLLVSL</sequence>
<gene>
    <name evidence="2" type="ORF">Tco_0706879</name>
</gene>
<evidence type="ECO:0000313" key="3">
    <source>
        <dbReference type="Proteomes" id="UP001151760"/>
    </source>
</evidence>
<comment type="caution">
    <text evidence="2">The sequence shown here is derived from an EMBL/GenBank/DDBJ whole genome shotgun (WGS) entry which is preliminary data.</text>
</comment>
<accession>A0ABQ4Y8N4</accession>
<dbReference type="EMBL" id="BQNB010010201">
    <property type="protein sequence ID" value="GJS74038.1"/>
    <property type="molecule type" value="Genomic_DNA"/>
</dbReference>
<keyword evidence="3" id="KW-1185">Reference proteome</keyword>
<evidence type="ECO:0000313" key="2">
    <source>
        <dbReference type="EMBL" id="GJS74038.1"/>
    </source>
</evidence>
<dbReference type="Proteomes" id="UP001151760">
    <property type="component" value="Unassembled WGS sequence"/>
</dbReference>
<dbReference type="PANTHER" id="PTHR33116:SF77">
    <property type="entry name" value="RNA-DIRECTED DNA POLYMERASE"/>
    <property type="match status" value="1"/>
</dbReference>
<dbReference type="PANTHER" id="PTHR33116">
    <property type="entry name" value="REVERSE TRANSCRIPTASE ZINC-BINDING DOMAIN-CONTAINING PROTEIN-RELATED-RELATED"/>
    <property type="match status" value="1"/>
</dbReference>
<dbReference type="GO" id="GO:0003964">
    <property type="term" value="F:RNA-directed DNA polymerase activity"/>
    <property type="evidence" value="ECO:0007669"/>
    <property type="project" value="UniProtKB-KW"/>
</dbReference>
<feature type="domain" description="Reverse transcriptase zinc-binding" evidence="1">
    <location>
        <begin position="213"/>
        <end position="296"/>
    </location>
</feature>
<name>A0ABQ4Y8N4_9ASTR</name>
<evidence type="ECO:0000259" key="1">
    <source>
        <dbReference type="Pfam" id="PF13966"/>
    </source>
</evidence>